<dbReference type="EMBL" id="FOVM01000003">
    <property type="protein sequence ID" value="SFN58911.1"/>
    <property type="molecule type" value="Genomic_DNA"/>
</dbReference>
<evidence type="ECO:0000256" key="2">
    <source>
        <dbReference type="ARBA" id="ARBA00022552"/>
    </source>
</evidence>
<comment type="similarity">
    <text evidence="1 6">Belongs to the methyltransferase superfamily. RsmH family.</text>
</comment>
<proteinExistence type="inferred from homology"/>
<evidence type="ECO:0000256" key="7">
    <source>
        <dbReference type="SAM" id="MobiDB-lite"/>
    </source>
</evidence>
<dbReference type="Pfam" id="PF01795">
    <property type="entry name" value="Methyltransf_5"/>
    <property type="match status" value="1"/>
</dbReference>
<keyword evidence="4 6" id="KW-0808">Transferase</keyword>
<dbReference type="GO" id="GO:0071424">
    <property type="term" value="F:rRNA (cytosine-N4-)-methyltransferase activity"/>
    <property type="evidence" value="ECO:0007669"/>
    <property type="project" value="UniProtKB-UniRule"/>
</dbReference>
<evidence type="ECO:0000313" key="8">
    <source>
        <dbReference type="EMBL" id="SFN58911.1"/>
    </source>
</evidence>
<dbReference type="NCBIfam" id="TIGR00006">
    <property type="entry name" value="16S rRNA (cytosine(1402)-N(4))-methyltransferase RsmH"/>
    <property type="match status" value="1"/>
</dbReference>
<accession>A0A1I5A8K0</accession>
<feature type="region of interest" description="Disordered" evidence="7">
    <location>
        <begin position="306"/>
        <end position="330"/>
    </location>
</feature>
<gene>
    <name evidence="6" type="primary">rsmH</name>
    <name evidence="8" type="ORF">SAMN05216219_1266</name>
</gene>
<feature type="binding site" evidence="6">
    <location>
        <position position="96"/>
    </location>
    <ligand>
        <name>S-adenosyl-L-methionine</name>
        <dbReference type="ChEBI" id="CHEBI:59789"/>
    </ligand>
</feature>
<protein>
    <recommendedName>
        <fullName evidence="6">Ribosomal RNA small subunit methyltransferase H</fullName>
        <ecNumber evidence="6">2.1.1.199</ecNumber>
    </recommendedName>
    <alternativeName>
        <fullName evidence="6">16S rRNA m(4)C1402 methyltransferase</fullName>
    </alternativeName>
    <alternativeName>
        <fullName evidence="6">rRNA (cytosine-N(4)-)-methyltransferase RsmH</fullName>
    </alternativeName>
</protein>
<comment type="function">
    <text evidence="6">Specifically methylates the N4 position of cytidine in position 1402 (C1402) of 16S rRNA.</text>
</comment>
<reference evidence="9" key="1">
    <citation type="submission" date="2016-10" db="EMBL/GenBank/DDBJ databases">
        <authorList>
            <person name="Varghese N."/>
            <person name="Submissions S."/>
        </authorList>
    </citation>
    <scope>NUCLEOTIDE SEQUENCE [LARGE SCALE GENOMIC DNA]</scope>
    <source>
        <strain evidence="9">CGMCC 1.11101</strain>
    </source>
</reference>
<keyword evidence="6" id="KW-0963">Cytoplasm</keyword>
<dbReference type="Proteomes" id="UP000198867">
    <property type="component" value="Unassembled WGS sequence"/>
</dbReference>
<sequence length="330" mass="35984">MGIRIQGPSGQIMELNNIHTPVLLERCIELLAPAIGKPGAVLVDATLGMGGHAEAFLERFPELTLVGLDRDLDALAIAEERLKRFSGRFHPVHTVYDGIREALDSLGIAHVSGILFDLGVSSLQLDRVERGFSYSQDAPLDMRMDATSELTAAHILATYREGDLRRIFEDYGEEKLAGRYARKIVEARAVEPITRSGQLVQLLQDATPAAVSRAGHPAKRVFQALRIEVNTELSVLRAAIPAALEALEVGGRIVVLSYQSLEDRIVKRDFAAAAASTSPAGLPVELPEHSPRFKLLVKGAELATDAEKAENPRATPVRLRAAERLKMRNP</sequence>
<dbReference type="InterPro" id="IPR002903">
    <property type="entry name" value="RsmH"/>
</dbReference>
<dbReference type="PANTHER" id="PTHR11265:SF0">
    <property type="entry name" value="12S RRNA N4-METHYLCYTIDINE METHYLTRANSFERASE"/>
    <property type="match status" value="1"/>
</dbReference>
<keyword evidence="2 6" id="KW-0698">rRNA processing</keyword>
<dbReference type="Gene3D" id="3.40.50.150">
    <property type="entry name" value="Vaccinia Virus protein VP39"/>
    <property type="match status" value="1"/>
</dbReference>
<evidence type="ECO:0000256" key="5">
    <source>
        <dbReference type="ARBA" id="ARBA00022691"/>
    </source>
</evidence>
<feature type="binding site" evidence="6">
    <location>
        <position position="124"/>
    </location>
    <ligand>
        <name>S-adenosyl-L-methionine</name>
        <dbReference type="ChEBI" id="CHEBI:59789"/>
    </ligand>
</feature>
<dbReference type="PIRSF" id="PIRSF004486">
    <property type="entry name" value="MraW"/>
    <property type="match status" value="1"/>
</dbReference>
<feature type="binding site" evidence="6">
    <location>
        <begin position="50"/>
        <end position="52"/>
    </location>
    <ligand>
        <name>S-adenosyl-L-methionine</name>
        <dbReference type="ChEBI" id="CHEBI:59789"/>
    </ligand>
</feature>
<dbReference type="GO" id="GO:0070475">
    <property type="term" value="P:rRNA base methylation"/>
    <property type="evidence" value="ECO:0007669"/>
    <property type="project" value="UniProtKB-UniRule"/>
</dbReference>
<comment type="subcellular location">
    <subcellularLocation>
        <location evidence="6">Cytoplasm</location>
    </subcellularLocation>
</comment>
<dbReference type="EC" id="2.1.1.199" evidence="6"/>
<feature type="binding site" evidence="6">
    <location>
        <position position="69"/>
    </location>
    <ligand>
        <name>S-adenosyl-L-methionine</name>
        <dbReference type="ChEBI" id="CHEBI:59789"/>
    </ligand>
</feature>
<evidence type="ECO:0000256" key="3">
    <source>
        <dbReference type="ARBA" id="ARBA00022603"/>
    </source>
</evidence>
<evidence type="ECO:0000256" key="4">
    <source>
        <dbReference type="ARBA" id="ARBA00022679"/>
    </source>
</evidence>
<dbReference type="PANTHER" id="PTHR11265">
    <property type="entry name" value="S-ADENOSYL-METHYLTRANSFERASE MRAW"/>
    <property type="match status" value="1"/>
</dbReference>
<keyword evidence="5 6" id="KW-0949">S-adenosyl-L-methionine</keyword>
<dbReference type="HAMAP" id="MF_01007">
    <property type="entry name" value="16SrRNA_methyltr_H"/>
    <property type="match status" value="1"/>
</dbReference>
<evidence type="ECO:0000313" key="9">
    <source>
        <dbReference type="Proteomes" id="UP000198867"/>
    </source>
</evidence>
<feature type="binding site" evidence="6">
    <location>
        <position position="117"/>
    </location>
    <ligand>
        <name>S-adenosyl-L-methionine</name>
        <dbReference type="ChEBI" id="CHEBI:59789"/>
    </ligand>
</feature>
<dbReference type="InterPro" id="IPR029063">
    <property type="entry name" value="SAM-dependent_MTases_sf"/>
</dbReference>
<dbReference type="Gene3D" id="1.10.150.170">
    <property type="entry name" value="Putative methyltransferase TM0872, insert domain"/>
    <property type="match status" value="1"/>
</dbReference>
<evidence type="ECO:0000256" key="6">
    <source>
        <dbReference type="HAMAP-Rule" id="MF_01007"/>
    </source>
</evidence>
<dbReference type="SUPFAM" id="SSF81799">
    <property type="entry name" value="Putative methyltransferase TM0872, insert domain"/>
    <property type="match status" value="1"/>
</dbReference>
<feature type="compositionally biased region" description="Basic and acidic residues" evidence="7">
    <location>
        <begin position="320"/>
        <end position="330"/>
    </location>
</feature>
<name>A0A1I5A8K0_9MICO</name>
<dbReference type="STRING" id="995034.SAMN05216219_1266"/>
<keyword evidence="9" id="KW-1185">Reference proteome</keyword>
<dbReference type="GO" id="GO:0005737">
    <property type="term" value="C:cytoplasm"/>
    <property type="evidence" value="ECO:0007669"/>
    <property type="project" value="UniProtKB-SubCell"/>
</dbReference>
<evidence type="ECO:0000256" key="1">
    <source>
        <dbReference type="ARBA" id="ARBA00010396"/>
    </source>
</evidence>
<dbReference type="AlphaFoldDB" id="A0A1I5A8K0"/>
<organism evidence="8 9">
    <name type="scientific">Mycetocola miduiensis</name>
    <dbReference type="NCBI Taxonomy" id="995034"/>
    <lineage>
        <taxon>Bacteria</taxon>
        <taxon>Bacillati</taxon>
        <taxon>Actinomycetota</taxon>
        <taxon>Actinomycetes</taxon>
        <taxon>Micrococcales</taxon>
        <taxon>Microbacteriaceae</taxon>
        <taxon>Mycetocola</taxon>
    </lineage>
</organism>
<dbReference type="InterPro" id="IPR023397">
    <property type="entry name" value="SAM-dep_MeTrfase_MraW_recog"/>
</dbReference>
<comment type="catalytic activity">
    <reaction evidence="6">
        <text>cytidine(1402) in 16S rRNA + S-adenosyl-L-methionine = N(4)-methylcytidine(1402) in 16S rRNA + S-adenosyl-L-homocysteine + H(+)</text>
        <dbReference type="Rhea" id="RHEA:42928"/>
        <dbReference type="Rhea" id="RHEA-COMP:10286"/>
        <dbReference type="Rhea" id="RHEA-COMP:10287"/>
        <dbReference type="ChEBI" id="CHEBI:15378"/>
        <dbReference type="ChEBI" id="CHEBI:57856"/>
        <dbReference type="ChEBI" id="CHEBI:59789"/>
        <dbReference type="ChEBI" id="CHEBI:74506"/>
        <dbReference type="ChEBI" id="CHEBI:82748"/>
        <dbReference type="EC" id="2.1.1.199"/>
    </reaction>
</comment>
<dbReference type="SUPFAM" id="SSF53335">
    <property type="entry name" value="S-adenosyl-L-methionine-dependent methyltransferases"/>
    <property type="match status" value="1"/>
</dbReference>
<keyword evidence="3 6" id="KW-0489">Methyltransferase</keyword>